<accession>A0ABV7JMK9</accession>
<organism evidence="6 7">
    <name type="scientific">Parapedobacter deserti</name>
    <dbReference type="NCBI Taxonomy" id="1912957"/>
    <lineage>
        <taxon>Bacteria</taxon>
        <taxon>Pseudomonadati</taxon>
        <taxon>Bacteroidota</taxon>
        <taxon>Sphingobacteriia</taxon>
        <taxon>Sphingobacteriales</taxon>
        <taxon>Sphingobacteriaceae</taxon>
        <taxon>Parapedobacter</taxon>
    </lineage>
</organism>
<keyword evidence="4" id="KW-0472">Membrane</keyword>
<dbReference type="InterPro" id="IPR029044">
    <property type="entry name" value="Nucleotide-diphossugar_trans"/>
</dbReference>
<gene>
    <name evidence="6" type="ORF">ACFOET_02835</name>
</gene>
<keyword evidence="2 6" id="KW-0328">Glycosyltransferase</keyword>
<comment type="caution">
    <text evidence="6">The sequence shown here is derived from an EMBL/GenBank/DDBJ whole genome shotgun (WGS) entry which is preliminary data.</text>
</comment>
<evidence type="ECO:0000313" key="6">
    <source>
        <dbReference type="EMBL" id="MFC3196542.1"/>
    </source>
</evidence>
<reference evidence="7" key="1">
    <citation type="journal article" date="2019" name="Int. J. Syst. Evol. Microbiol.">
        <title>The Global Catalogue of Microorganisms (GCM) 10K type strain sequencing project: providing services to taxonomists for standard genome sequencing and annotation.</title>
        <authorList>
            <consortium name="The Broad Institute Genomics Platform"/>
            <consortium name="The Broad Institute Genome Sequencing Center for Infectious Disease"/>
            <person name="Wu L."/>
            <person name="Ma J."/>
        </authorList>
    </citation>
    <scope>NUCLEOTIDE SEQUENCE [LARGE SCALE GENOMIC DNA]</scope>
    <source>
        <strain evidence="7">KCTC 52416</strain>
    </source>
</reference>
<keyword evidence="7" id="KW-1185">Reference proteome</keyword>
<feature type="transmembrane region" description="Helical" evidence="4">
    <location>
        <begin position="304"/>
        <end position="324"/>
    </location>
</feature>
<keyword evidence="3 6" id="KW-0808">Transferase</keyword>
<evidence type="ECO:0000256" key="4">
    <source>
        <dbReference type="SAM" id="Phobius"/>
    </source>
</evidence>
<feature type="transmembrane region" description="Helical" evidence="4">
    <location>
        <begin position="245"/>
        <end position="265"/>
    </location>
</feature>
<dbReference type="SUPFAM" id="SSF53448">
    <property type="entry name" value="Nucleotide-diphospho-sugar transferases"/>
    <property type="match status" value="1"/>
</dbReference>
<protein>
    <submittedName>
        <fullName evidence="6">Glycosyltransferase</fullName>
        <ecNumber evidence="6">2.4.-.-</ecNumber>
    </submittedName>
</protein>
<keyword evidence="4" id="KW-1133">Transmembrane helix</keyword>
<dbReference type="Proteomes" id="UP001595526">
    <property type="component" value="Unassembled WGS sequence"/>
</dbReference>
<evidence type="ECO:0000313" key="7">
    <source>
        <dbReference type="Proteomes" id="UP001595526"/>
    </source>
</evidence>
<comment type="similarity">
    <text evidence="1">Belongs to the glycosyltransferase 2 family.</text>
</comment>
<dbReference type="PANTHER" id="PTHR43630">
    <property type="entry name" value="POLY-BETA-1,6-N-ACETYL-D-GLUCOSAMINE SYNTHASE"/>
    <property type="match status" value="1"/>
</dbReference>
<dbReference type="CDD" id="cd04192">
    <property type="entry name" value="GT_2_like_e"/>
    <property type="match status" value="1"/>
</dbReference>
<evidence type="ECO:0000256" key="2">
    <source>
        <dbReference type="ARBA" id="ARBA00022676"/>
    </source>
</evidence>
<dbReference type="PANTHER" id="PTHR43630:SF1">
    <property type="entry name" value="POLY-BETA-1,6-N-ACETYL-D-GLUCOSAMINE SYNTHASE"/>
    <property type="match status" value="1"/>
</dbReference>
<dbReference type="EC" id="2.4.-.-" evidence="6"/>
<evidence type="ECO:0000256" key="3">
    <source>
        <dbReference type="ARBA" id="ARBA00022679"/>
    </source>
</evidence>
<dbReference type="EMBL" id="JBHRTA010000008">
    <property type="protein sequence ID" value="MFC3196542.1"/>
    <property type="molecule type" value="Genomic_DNA"/>
</dbReference>
<name>A0ABV7JMK9_9SPHI</name>
<evidence type="ECO:0000259" key="5">
    <source>
        <dbReference type="Pfam" id="PF00535"/>
    </source>
</evidence>
<keyword evidence="4" id="KW-0812">Transmembrane</keyword>
<dbReference type="GO" id="GO:0016757">
    <property type="term" value="F:glycosyltransferase activity"/>
    <property type="evidence" value="ECO:0007669"/>
    <property type="project" value="UniProtKB-KW"/>
</dbReference>
<proteinExistence type="inferred from homology"/>
<dbReference type="InterPro" id="IPR001173">
    <property type="entry name" value="Glyco_trans_2-like"/>
</dbReference>
<sequence length="339" mass="37711">MPQTKVSVLIAARNEEANIGRTLTDLLAQDFPAELLEIIVIDDHSTDNTSSVVQSYAGQGVKLLQLNESAPLNSYKKKAISRAIEAAAGEFIVTTDADCRMGRDWLATIVTFAEEHGCFLVSAPVLYSQQRSFFEELQTLEFLYLIGLGAAGIGNGYPSTCNGANLLYRRDVFHEMGGFNGIDHLASGDDELFLHKVAARYPDKIGFCKSRDAVVYTDAKRTIDGFIRQRRRWASKSTHYKNKGVVALGVAIWLFNAMLLASGVLSVFYGAPLLTVFLIAFLLKFAVELLFLYPLCRFAKRTDLITYLPLLTVLHVVYMVYIGIVGNLGKYQWKGRRVN</sequence>
<dbReference type="Pfam" id="PF00535">
    <property type="entry name" value="Glycos_transf_2"/>
    <property type="match status" value="1"/>
</dbReference>
<evidence type="ECO:0000256" key="1">
    <source>
        <dbReference type="ARBA" id="ARBA00006739"/>
    </source>
</evidence>
<feature type="transmembrane region" description="Helical" evidence="4">
    <location>
        <begin position="271"/>
        <end position="292"/>
    </location>
</feature>
<feature type="domain" description="Glycosyltransferase 2-like" evidence="5">
    <location>
        <begin position="7"/>
        <end position="176"/>
    </location>
</feature>
<dbReference type="Gene3D" id="3.90.550.10">
    <property type="entry name" value="Spore Coat Polysaccharide Biosynthesis Protein SpsA, Chain A"/>
    <property type="match status" value="1"/>
</dbReference>